<dbReference type="Gene3D" id="3.40.50.1000">
    <property type="entry name" value="HAD superfamily/HAD-like"/>
    <property type="match status" value="1"/>
</dbReference>
<dbReference type="STRING" id="1403316.PRV_00365"/>
<dbReference type="EMBL" id="CP006771">
    <property type="protein sequence ID" value="AGX88848.1"/>
    <property type="molecule type" value="Genomic_DNA"/>
</dbReference>
<dbReference type="InterPro" id="IPR023214">
    <property type="entry name" value="HAD_sf"/>
</dbReference>
<dbReference type="AlphaFoldDB" id="U5NF77"/>
<dbReference type="PATRIC" id="fig|1403316.3.peg.57"/>
<dbReference type="OrthoDB" id="396143at2"/>
<organism evidence="1 2">
    <name type="scientific">Mycoplasma parvum str. Indiana</name>
    <dbReference type="NCBI Taxonomy" id="1403316"/>
    <lineage>
        <taxon>Bacteria</taxon>
        <taxon>Bacillati</taxon>
        <taxon>Mycoplasmatota</taxon>
        <taxon>Mollicutes</taxon>
        <taxon>Mycoplasmataceae</taxon>
        <taxon>Mycoplasma</taxon>
    </lineage>
</organism>
<gene>
    <name evidence="1" type="ORF">PRV_00365</name>
</gene>
<keyword evidence="2" id="KW-1185">Reference proteome</keyword>
<dbReference type="RefSeq" id="WP_022768854.1">
    <property type="nucleotide sequence ID" value="NC_022575.1"/>
</dbReference>
<dbReference type="Gene3D" id="3.30.1240.10">
    <property type="match status" value="1"/>
</dbReference>
<dbReference type="Pfam" id="PF08282">
    <property type="entry name" value="Hydrolase_3"/>
    <property type="match status" value="1"/>
</dbReference>
<sequence length="375" mass="44988">MLPEKIIALEVDFFHISQTFSAEEINKFIQILYEMSIYNNLFLFTNDSYSFVLQFLQAWNLPMGYIVFNSGACIYHLASKKKIFEKFLSKNAVVKIVRFCFFRQLSVILHTSNNLSFTFGINYLDISKYRGLAFKYKLLMFRYISLKTWGEIKEVLDNYSIYSIELLFNESADKSIERKMEIITKFLTHFDFKFKVFIVDSKIYFFSEENSKLEVIKKITSMSLDEIKRNLIYFSLSFPDSKLALNSYFWFSDTNFSEWINKKSEFNKPIYMPKGNIAWIDWWRENEYIWKDSLMRMDWISKKLKNIDSEKLKQPIIGNNNFYELNLKTGILSRKTLEDKEKRWVIKKDNWKEKLSLSLFLWPDQIDSFLGTEQK</sequence>
<name>U5NF77_9MOLU</name>
<dbReference type="Proteomes" id="UP000017119">
    <property type="component" value="Chromosome"/>
</dbReference>
<proteinExistence type="predicted"/>
<evidence type="ECO:0000313" key="2">
    <source>
        <dbReference type="Proteomes" id="UP000017119"/>
    </source>
</evidence>
<dbReference type="HOGENOM" id="CLU_737354_0_0_14"/>
<accession>U5NF77</accession>
<reference evidence="1 2" key="1">
    <citation type="journal article" date="2013" name="Genome Announc.">
        <title>Genome Sequence of Mycoplasma parvum (Formerly Eperythrozoon parvum), a Diminutive Hemoplasma of the Pig.</title>
        <authorList>
            <person name="do Nascimento N.C."/>
            <person name="Dos Santos A.P."/>
            <person name="Chu Y."/>
            <person name="Guimaraes A.M."/>
            <person name="Pagliaro A."/>
            <person name="Messick J.B."/>
        </authorList>
    </citation>
    <scope>NUCLEOTIDE SEQUENCE [LARGE SCALE GENOMIC DNA]</scope>
    <source>
        <strain evidence="1 2">Indiana</strain>
    </source>
</reference>
<evidence type="ECO:0000313" key="1">
    <source>
        <dbReference type="EMBL" id="AGX88848.1"/>
    </source>
</evidence>
<dbReference type="KEGG" id="mpv:PRV_00365"/>
<dbReference type="InterPro" id="IPR036412">
    <property type="entry name" value="HAD-like_sf"/>
</dbReference>
<protein>
    <submittedName>
        <fullName evidence="1">Uncharacterized protein</fullName>
    </submittedName>
</protein>
<dbReference type="SUPFAM" id="SSF56784">
    <property type="entry name" value="HAD-like"/>
    <property type="match status" value="1"/>
</dbReference>